<evidence type="ECO:0000259" key="1">
    <source>
        <dbReference type="Pfam" id="PF20150"/>
    </source>
</evidence>
<feature type="domain" description="2EXR" evidence="1">
    <location>
        <begin position="19"/>
        <end position="157"/>
    </location>
</feature>
<proteinExistence type="predicted"/>
<reference evidence="2" key="1">
    <citation type="journal article" date="2017" name="Mycologia">
        <title>Fusarium algeriense, sp. nov., a novel toxigenic crown rot pathogen of durum wheat from Algeria is nested in the Fusarium burgessii species complex.</title>
        <authorList>
            <person name="Laraba I."/>
            <person name="Keddad A."/>
            <person name="Boureghda H."/>
            <person name="Abdallah N."/>
            <person name="Vaughan M.M."/>
            <person name="Proctor R.H."/>
            <person name="Busman M."/>
            <person name="O'Donnell K."/>
        </authorList>
    </citation>
    <scope>NUCLEOTIDE SEQUENCE</scope>
    <source>
        <strain evidence="2">NRRL 25174</strain>
    </source>
</reference>
<dbReference type="Proteomes" id="UP000730481">
    <property type="component" value="Unassembled WGS sequence"/>
</dbReference>
<comment type="caution">
    <text evidence="2">The sequence shown here is derived from an EMBL/GenBank/DDBJ whole genome shotgun (WGS) entry which is preliminary data.</text>
</comment>
<evidence type="ECO:0000313" key="3">
    <source>
        <dbReference type="Proteomes" id="UP000730481"/>
    </source>
</evidence>
<dbReference type="PANTHER" id="PTHR35910">
    <property type="entry name" value="2EXR DOMAIN-CONTAINING PROTEIN"/>
    <property type="match status" value="1"/>
</dbReference>
<dbReference type="PANTHER" id="PTHR35910:SF6">
    <property type="entry name" value="2EXR DOMAIN-CONTAINING PROTEIN"/>
    <property type="match status" value="1"/>
</dbReference>
<dbReference type="AlphaFoldDB" id="A0A9P5DXU9"/>
<accession>A0A9P5DXU9</accession>
<sequence length="375" mass="43072">MADSELATAPEDDESYSIFHLFPKLPIELQVKIWKAACLPSSNADCGIHYVTVDVVEENKEDEEEFENSVVFDENLEGYDDELEIESDDTGYVTLRAVKRIQEKPNTSQQPVLNTSAYLWDAGLWSACKESRHVITEHFDIDGWNKLREQPFDMDTDQPGWYHKSFPSTIVPRSKKDEEWRPIVIPARDIFCIDNSKLKPLSPSLFGMKLLAPFLGTRKFTIMERWNIAFKFDIRWNQAPPHTVRRLKRENSPRGLLANWVEIFADDITAPNLWIIDDNVRWVARAGQVFDTVYRDCGRDYVQVDWSATRSGKASGEKGAVYDFMTYFGALCDQEDMYDLIGMGLSPVPFETSDYIRLLVRRENELPADGSGNEA</sequence>
<dbReference type="Pfam" id="PF20150">
    <property type="entry name" value="2EXR"/>
    <property type="match status" value="1"/>
</dbReference>
<dbReference type="EMBL" id="PVQB02000200">
    <property type="protein sequence ID" value="KAF4341246.1"/>
    <property type="molecule type" value="Genomic_DNA"/>
</dbReference>
<organism evidence="2 3">
    <name type="scientific">Fusarium beomiforme</name>
    <dbReference type="NCBI Taxonomy" id="44412"/>
    <lineage>
        <taxon>Eukaryota</taxon>
        <taxon>Fungi</taxon>
        <taxon>Dikarya</taxon>
        <taxon>Ascomycota</taxon>
        <taxon>Pezizomycotina</taxon>
        <taxon>Sordariomycetes</taxon>
        <taxon>Hypocreomycetidae</taxon>
        <taxon>Hypocreales</taxon>
        <taxon>Nectriaceae</taxon>
        <taxon>Fusarium</taxon>
        <taxon>Fusarium burgessii species complex</taxon>
    </lineage>
</organism>
<keyword evidence="3" id="KW-1185">Reference proteome</keyword>
<name>A0A9P5DXU9_9HYPO</name>
<reference evidence="2" key="2">
    <citation type="submission" date="2020-02" db="EMBL/GenBank/DDBJ databases">
        <title>Identification and distribution of gene clusters putatively required for synthesis of sphingolipid metabolism inhibitors in phylogenetically diverse species of the filamentous fungus Fusarium.</title>
        <authorList>
            <person name="Kim H.-S."/>
            <person name="Busman M."/>
            <person name="Brown D.W."/>
            <person name="Divon H."/>
            <person name="Uhlig S."/>
            <person name="Proctor R.H."/>
        </authorList>
    </citation>
    <scope>NUCLEOTIDE SEQUENCE</scope>
    <source>
        <strain evidence="2">NRRL 25174</strain>
    </source>
</reference>
<dbReference type="InterPro" id="IPR045518">
    <property type="entry name" value="2EXR"/>
</dbReference>
<evidence type="ECO:0000313" key="2">
    <source>
        <dbReference type="EMBL" id="KAF4341246.1"/>
    </source>
</evidence>
<gene>
    <name evidence="2" type="ORF">FBEOM_4845</name>
</gene>
<dbReference type="OrthoDB" id="3596450at2759"/>
<protein>
    <submittedName>
        <fullName evidence="2">Tetracycline resistance</fullName>
    </submittedName>
</protein>